<feature type="transmembrane region" description="Helical" evidence="6">
    <location>
        <begin position="165"/>
        <end position="195"/>
    </location>
</feature>
<feature type="transmembrane region" description="Helical" evidence="6">
    <location>
        <begin position="388"/>
        <end position="410"/>
    </location>
</feature>
<keyword evidence="2" id="KW-1003">Cell membrane</keyword>
<feature type="transmembrane region" description="Helical" evidence="6">
    <location>
        <begin position="96"/>
        <end position="113"/>
    </location>
</feature>
<feature type="transmembrane region" description="Helical" evidence="6">
    <location>
        <begin position="216"/>
        <end position="240"/>
    </location>
</feature>
<keyword evidence="4 6" id="KW-1133">Transmembrane helix</keyword>
<accession>A0ABY1QYN0</accession>
<evidence type="ECO:0000313" key="7">
    <source>
        <dbReference type="EMBL" id="SMP89635.1"/>
    </source>
</evidence>
<dbReference type="Pfam" id="PF13440">
    <property type="entry name" value="Polysacc_synt_3"/>
    <property type="match status" value="1"/>
</dbReference>
<protein>
    <submittedName>
        <fullName evidence="7">Membrane protein involved in the export of O-antigen and teichoic acid</fullName>
    </submittedName>
</protein>
<dbReference type="PANTHER" id="PTHR30250">
    <property type="entry name" value="PST FAMILY PREDICTED COLANIC ACID TRANSPORTER"/>
    <property type="match status" value="1"/>
</dbReference>
<evidence type="ECO:0000256" key="5">
    <source>
        <dbReference type="ARBA" id="ARBA00023136"/>
    </source>
</evidence>
<evidence type="ECO:0000256" key="3">
    <source>
        <dbReference type="ARBA" id="ARBA00022692"/>
    </source>
</evidence>
<evidence type="ECO:0000256" key="4">
    <source>
        <dbReference type="ARBA" id="ARBA00022989"/>
    </source>
</evidence>
<evidence type="ECO:0000256" key="6">
    <source>
        <dbReference type="SAM" id="Phobius"/>
    </source>
</evidence>
<feature type="transmembrane region" description="Helical" evidence="6">
    <location>
        <begin position="120"/>
        <end position="137"/>
    </location>
</feature>
<gene>
    <name evidence="7" type="ORF">SAMN05421679_10251</name>
</gene>
<dbReference type="PANTHER" id="PTHR30250:SF11">
    <property type="entry name" value="O-ANTIGEN TRANSPORTER-RELATED"/>
    <property type="match status" value="1"/>
</dbReference>
<dbReference type="InterPro" id="IPR050833">
    <property type="entry name" value="Poly_Biosynth_Transport"/>
</dbReference>
<keyword evidence="8" id="KW-1185">Reference proteome</keyword>
<proteinExistence type="predicted"/>
<keyword evidence="3 6" id="KW-0812">Transmembrane</keyword>
<reference evidence="7 8" key="1">
    <citation type="submission" date="2017-05" db="EMBL/GenBank/DDBJ databases">
        <authorList>
            <person name="Varghese N."/>
            <person name="Submissions S."/>
        </authorList>
    </citation>
    <scope>NUCLEOTIDE SEQUENCE [LARGE SCALE GENOMIC DNA]</scope>
    <source>
        <strain evidence="7 8">DSM 18015</strain>
    </source>
</reference>
<comment type="subcellular location">
    <subcellularLocation>
        <location evidence="1">Cell membrane</location>
        <topology evidence="1">Multi-pass membrane protein</topology>
    </subcellularLocation>
</comment>
<name>A0ABY1QYN0_9FLAO</name>
<evidence type="ECO:0000256" key="2">
    <source>
        <dbReference type="ARBA" id="ARBA00022475"/>
    </source>
</evidence>
<feature type="transmembrane region" description="Helical" evidence="6">
    <location>
        <begin position="48"/>
        <end position="66"/>
    </location>
</feature>
<feature type="transmembrane region" description="Helical" evidence="6">
    <location>
        <begin position="359"/>
        <end position="382"/>
    </location>
</feature>
<feature type="transmembrane region" description="Helical" evidence="6">
    <location>
        <begin position="291"/>
        <end position="310"/>
    </location>
</feature>
<dbReference type="EMBL" id="FXUO01000002">
    <property type="protein sequence ID" value="SMP89635.1"/>
    <property type="molecule type" value="Genomic_DNA"/>
</dbReference>
<organism evidence="7 8">
    <name type="scientific">Epilithonimonas pallida</name>
    <dbReference type="NCBI Taxonomy" id="373671"/>
    <lineage>
        <taxon>Bacteria</taxon>
        <taxon>Pseudomonadati</taxon>
        <taxon>Bacteroidota</taxon>
        <taxon>Flavobacteriia</taxon>
        <taxon>Flavobacteriales</taxon>
        <taxon>Weeksellaceae</taxon>
        <taxon>Chryseobacterium group</taxon>
        <taxon>Epilithonimonas</taxon>
    </lineage>
</organism>
<evidence type="ECO:0000313" key="8">
    <source>
        <dbReference type="Proteomes" id="UP001158050"/>
    </source>
</evidence>
<dbReference type="Proteomes" id="UP001158050">
    <property type="component" value="Unassembled WGS sequence"/>
</dbReference>
<feature type="transmembrane region" description="Helical" evidence="6">
    <location>
        <begin position="20"/>
        <end position="41"/>
    </location>
</feature>
<keyword evidence="5 6" id="KW-0472">Membrane</keyword>
<feature type="transmembrane region" description="Helical" evidence="6">
    <location>
        <begin position="252"/>
        <end position="270"/>
    </location>
</feature>
<feature type="transmembrane region" description="Helical" evidence="6">
    <location>
        <begin position="330"/>
        <end position="347"/>
    </location>
</feature>
<evidence type="ECO:0000256" key="1">
    <source>
        <dbReference type="ARBA" id="ARBA00004651"/>
    </source>
</evidence>
<comment type="caution">
    <text evidence="7">The sequence shown here is derived from an EMBL/GenBank/DDBJ whole genome shotgun (WGS) entry which is preliminary data.</text>
</comment>
<sequence length="414" mass="46623">MGNLSDFLRNFLKNKGHFVFGSLLIAKICGFIGSVVIIRLLPEKDFGLISIVASLFAVFFAFSGFGSQQILLRYGSIVKTEEEKNKLSSYLLKQGFFYQILLSVIFLITSLFYLDKFEKIICLFVAFAIRLIGYFFYNHIQSQLRISGKNKEFARLNNIVNISGLLLIIILTYFFGITGYLIALVLAPFTALFWFKDINLSLDTDIGFPRKELWKYGLFTAGTAVLSDALFSLDIILMGFLMTESSVADYKAAILIPSNLTFIALTFMQSDFPELAKNHNDKKFLSYYISNYYKIFIPLCVAIFGVLYFLKDDIVVLFFGEKYKGIEPAFIILTSAFLLNMLLRNLYGNLLSAVGKMEYNTIISALALVILLGLSLVLVPKYGVEGMAIAQSVTLLTTGLLLMSGFFSYIRKLS</sequence>